<evidence type="ECO:0000313" key="4">
    <source>
        <dbReference type="Proteomes" id="UP000324748"/>
    </source>
</evidence>
<evidence type="ECO:0000256" key="1">
    <source>
        <dbReference type="SAM" id="SignalP"/>
    </source>
</evidence>
<proteinExistence type="predicted"/>
<organism evidence="2 5">
    <name type="scientific">Puccinia graminis f. sp. tritici</name>
    <dbReference type="NCBI Taxonomy" id="56615"/>
    <lineage>
        <taxon>Eukaryota</taxon>
        <taxon>Fungi</taxon>
        <taxon>Dikarya</taxon>
        <taxon>Basidiomycota</taxon>
        <taxon>Pucciniomycotina</taxon>
        <taxon>Pucciniomycetes</taxon>
        <taxon>Pucciniales</taxon>
        <taxon>Pucciniaceae</taxon>
        <taxon>Puccinia</taxon>
    </lineage>
</organism>
<dbReference type="EMBL" id="VDEP01000349">
    <property type="protein sequence ID" value="KAA1097222.1"/>
    <property type="molecule type" value="Genomic_DNA"/>
</dbReference>
<evidence type="ECO:0000313" key="5">
    <source>
        <dbReference type="Proteomes" id="UP000325313"/>
    </source>
</evidence>
<dbReference type="EMBL" id="VSWC01000041">
    <property type="protein sequence ID" value="KAA1104641.1"/>
    <property type="molecule type" value="Genomic_DNA"/>
</dbReference>
<dbReference type="Proteomes" id="UP000324748">
    <property type="component" value="Unassembled WGS sequence"/>
</dbReference>
<sequence>MILFSVAASLWWLPAVLSVSSAEKCPSYVLSELNKTVDGLDALLMLNGSGLEKAVHTRSRKARACAASPSNARSAGEACILKEDVENSSCNYSGKRVGQGVPKMGIFIPIKNK</sequence>
<comment type="caution">
    <text evidence="2">The sequence shown here is derived from an EMBL/GenBank/DDBJ whole genome shotgun (WGS) entry which is preliminary data.</text>
</comment>
<reference evidence="4 5" key="1">
    <citation type="submission" date="2019-05" db="EMBL/GenBank/DDBJ databases">
        <title>Emergence of the Ug99 lineage of the wheat stem rust pathogen through somatic hybridization.</title>
        <authorList>
            <person name="Li F."/>
            <person name="Upadhyaya N.M."/>
            <person name="Sperschneider J."/>
            <person name="Matny O."/>
            <person name="Nguyen-Phuc H."/>
            <person name="Mago R."/>
            <person name="Raley C."/>
            <person name="Miller M.E."/>
            <person name="Silverstein K.A.T."/>
            <person name="Henningsen E."/>
            <person name="Hirsch C.D."/>
            <person name="Visser B."/>
            <person name="Pretorius Z.A."/>
            <person name="Steffenson B.J."/>
            <person name="Schwessinger B."/>
            <person name="Dodds P.N."/>
            <person name="Figueroa M."/>
        </authorList>
    </citation>
    <scope>NUCLEOTIDE SEQUENCE [LARGE SCALE GENOMIC DNA]</scope>
    <source>
        <strain evidence="3">21-0</strain>
        <strain evidence="2 5">Ug99</strain>
    </source>
</reference>
<dbReference type="AlphaFoldDB" id="A0A5B0P904"/>
<gene>
    <name evidence="3" type="ORF">PGT21_028847</name>
    <name evidence="2" type="ORF">PGTUg99_006650</name>
</gene>
<feature type="signal peptide" evidence="1">
    <location>
        <begin position="1"/>
        <end position="18"/>
    </location>
</feature>
<accession>A0A5B0P904</accession>
<protein>
    <submittedName>
        <fullName evidence="2">Uncharacterized protein</fullName>
    </submittedName>
</protein>
<dbReference type="Proteomes" id="UP000325313">
    <property type="component" value="Unassembled WGS sequence"/>
</dbReference>
<keyword evidence="1" id="KW-0732">Signal</keyword>
<feature type="chain" id="PRO_5036366370" evidence="1">
    <location>
        <begin position="19"/>
        <end position="113"/>
    </location>
</feature>
<keyword evidence="4" id="KW-1185">Reference proteome</keyword>
<evidence type="ECO:0000313" key="3">
    <source>
        <dbReference type="EMBL" id="KAA1104641.1"/>
    </source>
</evidence>
<name>A0A5B0P904_PUCGR</name>
<evidence type="ECO:0000313" key="2">
    <source>
        <dbReference type="EMBL" id="KAA1097222.1"/>
    </source>
</evidence>